<accession>A0A0N5ABQ6</accession>
<evidence type="ECO:0000256" key="1">
    <source>
        <dbReference type="ARBA" id="ARBA00004651"/>
    </source>
</evidence>
<feature type="transmembrane region" description="Helical" evidence="9">
    <location>
        <begin position="142"/>
        <end position="164"/>
    </location>
</feature>
<dbReference type="InterPro" id="IPR000276">
    <property type="entry name" value="GPCR_Rhodpsn"/>
</dbReference>
<evidence type="ECO:0000256" key="9">
    <source>
        <dbReference type="SAM" id="Phobius"/>
    </source>
</evidence>
<dbReference type="PANTHER" id="PTHR24230:SF154">
    <property type="entry name" value="G-PROTEIN COUPLED RECEPTORS FAMILY 1 PROFILE DOMAIN-CONTAINING PROTEIN"/>
    <property type="match status" value="1"/>
</dbReference>
<keyword evidence="8" id="KW-0807">Transducer</keyword>
<dbReference type="PROSITE" id="PS50262">
    <property type="entry name" value="G_PROTEIN_RECEP_F1_2"/>
    <property type="match status" value="1"/>
</dbReference>
<keyword evidence="11" id="KW-1185">Reference proteome</keyword>
<evidence type="ECO:0000256" key="2">
    <source>
        <dbReference type="ARBA" id="ARBA00022475"/>
    </source>
</evidence>
<dbReference type="Pfam" id="PF00001">
    <property type="entry name" value="7tm_1"/>
    <property type="match status" value="1"/>
</dbReference>
<dbReference type="InterPro" id="IPR017452">
    <property type="entry name" value="GPCR_Rhodpsn_7TM"/>
</dbReference>
<protein>
    <submittedName>
        <fullName evidence="12">G_PROTEIN_RECEP_F1_2 domain-containing protein</fullName>
    </submittedName>
</protein>
<dbReference type="AlphaFoldDB" id="A0A0N5ABQ6"/>
<dbReference type="GO" id="GO:0008528">
    <property type="term" value="F:G protein-coupled peptide receptor activity"/>
    <property type="evidence" value="ECO:0007669"/>
    <property type="project" value="TreeGrafter"/>
</dbReference>
<evidence type="ECO:0000256" key="7">
    <source>
        <dbReference type="ARBA" id="ARBA00023170"/>
    </source>
</evidence>
<proteinExistence type="predicted"/>
<comment type="subcellular location">
    <subcellularLocation>
        <location evidence="1">Cell membrane</location>
        <topology evidence="1">Multi-pass membrane protein</topology>
    </subcellularLocation>
</comment>
<evidence type="ECO:0000256" key="3">
    <source>
        <dbReference type="ARBA" id="ARBA00022692"/>
    </source>
</evidence>
<evidence type="ECO:0000313" key="11">
    <source>
        <dbReference type="Proteomes" id="UP000046393"/>
    </source>
</evidence>
<dbReference type="SUPFAM" id="SSF81321">
    <property type="entry name" value="Family A G protein-coupled receptor-like"/>
    <property type="match status" value="1"/>
</dbReference>
<dbReference type="WBParaSite" id="SMUV_0000158201-mRNA-1">
    <property type="protein sequence ID" value="SMUV_0000158201-mRNA-1"/>
    <property type="gene ID" value="SMUV_0000158201"/>
</dbReference>
<keyword evidence="4 9" id="KW-1133">Transmembrane helix</keyword>
<evidence type="ECO:0000313" key="12">
    <source>
        <dbReference type="WBParaSite" id="SMUV_0000158201-mRNA-1"/>
    </source>
</evidence>
<dbReference type="PRINTS" id="PR00237">
    <property type="entry name" value="GPCRRHODOPSN"/>
</dbReference>
<keyword evidence="2" id="KW-1003">Cell membrane</keyword>
<keyword evidence="7" id="KW-0675">Receptor</keyword>
<feature type="transmembrane region" description="Helical" evidence="9">
    <location>
        <begin position="103"/>
        <end position="121"/>
    </location>
</feature>
<organism evidence="11 12">
    <name type="scientific">Syphacia muris</name>
    <dbReference type="NCBI Taxonomy" id="451379"/>
    <lineage>
        <taxon>Eukaryota</taxon>
        <taxon>Metazoa</taxon>
        <taxon>Ecdysozoa</taxon>
        <taxon>Nematoda</taxon>
        <taxon>Chromadorea</taxon>
        <taxon>Rhabditida</taxon>
        <taxon>Spirurina</taxon>
        <taxon>Oxyuridomorpha</taxon>
        <taxon>Oxyuroidea</taxon>
        <taxon>Oxyuridae</taxon>
        <taxon>Syphacia</taxon>
    </lineage>
</organism>
<dbReference type="STRING" id="451379.A0A0N5ABQ6"/>
<feature type="transmembrane region" description="Helical" evidence="9">
    <location>
        <begin position="210"/>
        <end position="231"/>
    </location>
</feature>
<dbReference type="GO" id="GO:0007218">
    <property type="term" value="P:neuropeptide signaling pathway"/>
    <property type="evidence" value="ECO:0007669"/>
    <property type="project" value="TreeGrafter"/>
</dbReference>
<feature type="transmembrane region" description="Helical" evidence="9">
    <location>
        <begin position="72"/>
        <end position="91"/>
    </location>
</feature>
<evidence type="ECO:0000256" key="4">
    <source>
        <dbReference type="ARBA" id="ARBA00022989"/>
    </source>
</evidence>
<dbReference type="PANTHER" id="PTHR24230">
    <property type="entry name" value="G-PROTEIN COUPLED RECEPTOR"/>
    <property type="match status" value="1"/>
</dbReference>
<dbReference type="GO" id="GO:0005886">
    <property type="term" value="C:plasma membrane"/>
    <property type="evidence" value="ECO:0007669"/>
    <property type="project" value="UniProtKB-SubCell"/>
</dbReference>
<feature type="transmembrane region" description="Helical" evidence="9">
    <location>
        <begin position="273"/>
        <end position="291"/>
    </location>
</feature>
<keyword evidence="6 9" id="KW-0472">Membrane</keyword>
<reference evidence="12" key="1">
    <citation type="submission" date="2017-02" db="UniProtKB">
        <authorList>
            <consortium name="WormBaseParasite"/>
        </authorList>
    </citation>
    <scope>IDENTIFICATION</scope>
</reference>
<sequence length="334" mass="38960">MNNSTETRLNVPPVHLFSDYIEIVYLLSVLIIGIPINVYILIKLFRDRRQSPDHFIKANFLLLNINLNVTDLLILLIVAFGKLCWIITYSWCGGEFLCKMFNFLYAFALYISSNIVVCIALDRLRNVIAISRIRSGKRIRTVKWSIITSWILAVVWSLPQLLVWKTINVYPDYPGGWIQCSDIWSIERYKNSVQHGETTQKLYNISHLVLAFWGPLVVMMISYIFIAVRLLQYSITSPCKKVNVVLYSNVPLVLGTVKRPKVPVWRRQLRSRVFRTTLLVVITHITFWFPYNLYSILRYIDVQLYEQISDHANIFKDLQIVIAVVNPFLYGFSN</sequence>
<evidence type="ECO:0000256" key="6">
    <source>
        <dbReference type="ARBA" id="ARBA00023136"/>
    </source>
</evidence>
<name>A0A0N5ABQ6_9BILA</name>
<evidence type="ECO:0000256" key="8">
    <source>
        <dbReference type="ARBA" id="ARBA00023224"/>
    </source>
</evidence>
<keyword evidence="5" id="KW-0297">G-protein coupled receptor</keyword>
<dbReference type="Gene3D" id="1.20.1070.10">
    <property type="entry name" value="Rhodopsin 7-helix transmembrane proteins"/>
    <property type="match status" value="1"/>
</dbReference>
<feature type="transmembrane region" description="Helical" evidence="9">
    <location>
        <begin position="20"/>
        <end position="42"/>
    </location>
</feature>
<evidence type="ECO:0000259" key="10">
    <source>
        <dbReference type="PROSITE" id="PS50262"/>
    </source>
</evidence>
<feature type="domain" description="G-protein coupled receptors family 1 profile" evidence="10">
    <location>
        <begin position="36"/>
        <end position="330"/>
    </location>
</feature>
<keyword evidence="3 9" id="KW-0812">Transmembrane</keyword>
<evidence type="ECO:0000256" key="5">
    <source>
        <dbReference type="ARBA" id="ARBA00023040"/>
    </source>
</evidence>
<dbReference type="Proteomes" id="UP000046393">
    <property type="component" value="Unplaced"/>
</dbReference>